<proteinExistence type="predicted"/>
<gene>
    <name evidence="1" type="ORF">2F2_35</name>
</gene>
<sequence>MRKKKFTKERFYKRLAARKLKAMLRIEQGIKLAKEVINTEHGLNQAIQNLDMDLAVQLTIKQMNLHNQVKLLMAYRV</sequence>
<reference evidence="1" key="1">
    <citation type="submission" date="2017-06" db="EMBL/GenBank/DDBJ databases">
        <title>Novel phages from South African skin metaviromes.</title>
        <authorList>
            <person name="van Zyl L.J."/>
            <person name="Abrahams Y."/>
            <person name="Stander E.A."/>
            <person name="Kirby B.M."/>
            <person name="Clavaud C."/>
            <person name="Farcet C."/>
            <person name="Breton L."/>
            <person name="Trindade M.I."/>
        </authorList>
    </citation>
    <scope>NUCLEOTIDE SEQUENCE</scope>
</reference>
<dbReference type="EMBL" id="MF417892">
    <property type="protein sequence ID" value="ASN69554.1"/>
    <property type="molecule type" value="Genomic_DNA"/>
</dbReference>
<name>A0A2H4J338_9CAUD</name>
<accession>A0A2H4J338</accession>
<organism evidence="1">
    <name type="scientific">uncultured Caudovirales phage</name>
    <dbReference type="NCBI Taxonomy" id="2100421"/>
    <lineage>
        <taxon>Viruses</taxon>
        <taxon>Duplodnaviria</taxon>
        <taxon>Heunggongvirae</taxon>
        <taxon>Uroviricota</taxon>
        <taxon>Caudoviricetes</taxon>
        <taxon>Peduoviridae</taxon>
        <taxon>Maltschvirus</taxon>
        <taxon>Maltschvirus maltsch</taxon>
    </lineage>
</organism>
<evidence type="ECO:0000313" key="1">
    <source>
        <dbReference type="EMBL" id="ASN69554.1"/>
    </source>
</evidence>
<protein>
    <submittedName>
        <fullName evidence="1">Uncharacterized protein</fullName>
    </submittedName>
</protein>